<accession>A0A0D7BSX3</accession>
<dbReference type="PANTHER" id="PTHR35567:SF1">
    <property type="entry name" value="CONSERVED FUNGAL PROTEIN (AFU_ORTHOLOGUE AFUA_1G14230)"/>
    <property type="match status" value="1"/>
</dbReference>
<name>A0A0D7BSX3_9AGAR</name>
<organism evidence="2 3">
    <name type="scientific">Cylindrobasidium torrendii FP15055 ss-10</name>
    <dbReference type="NCBI Taxonomy" id="1314674"/>
    <lineage>
        <taxon>Eukaryota</taxon>
        <taxon>Fungi</taxon>
        <taxon>Dikarya</taxon>
        <taxon>Basidiomycota</taxon>
        <taxon>Agaricomycotina</taxon>
        <taxon>Agaricomycetes</taxon>
        <taxon>Agaricomycetidae</taxon>
        <taxon>Agaricales</taxon>
        <taxon>Marasmiineae</taxon>
        <taxon>Physalacriaceae</taxon>
        <taxon>Cylindrobasidium</taxon>
    </lineage>
</organism>
<dbReference type="AlphaFoldDB" id="A0A0D7BSX3"/>
<evidence type="ECO:0008006" key="4">
    <source>
        <dbReference type="Google" id="ProtNLM"/>
    </source>
</evidence>
<keyword evidence="1" id="KW-0732">Signal</keyword>
<evidence type="ECO:0000313" key="2">
    <source>
        <dbReference type="EMBL" id="KIY73259.1"/>
    </source>
</evidence>
<evidence type="ECO:0000256" key="1">
    <source>
        <dbReference type="SAM" id="SignalP"/>
    </source>
</evidence>
<dbReference type="InterPro" id="IPR021851">
    <property type="entry name" value="DUF3455"/>
</dbReference>
<protein>
    <recommendedName>
        <fullName evidence="4">Malate dehydrogenase</fullName>
    </recommendedName>
</protein>
<reference evidence="2 3" key="1">
    <citation type="journal article" date="2015" name="Fungal Genet. Biol.">
        <title>Evolution of novel wood decay mechanisms in Agaricales revealed by the genome sequences of Fistulina hepatica and Cylindrobasidium torrendii.</title>
        <authorList>
            <person name="Floudas D."/>
            <person name="Held B.W."/>
            <person name="Riley R."/>
            <person name="Nagy L.G."/>
            <person name="Koehler G."/>
            <person name="Ransdell A.S."/>
            <person name="Younus H."/>
            <person name="Chow J."/>
            <person name="Chiniquy J."/>
            <person name="Lipzen A."/>
            <person name="Tritt A."/>
            <person name="Sun H."/>
            <person name="Haridas S."/>
            <person name="LaButti K."/>
            <person name="Ohm R.A."/>
            <person name="Kues U."/>
            <person name="Blanchette R.A."/>
            <person name="Grigoriev I.V."/>
            <person name="Minto R.E."/>
            <person name="Hibbett D.S."/>
        </authorList>
    </citation>
    <scope>NUCLEOTIDE SEQUENCE [LARGE SCALE GENOMIC DNA]</scope>
    <source>
        <strain evidence="2 3">FP15055 ss-10</strain>
    </source>
</reference>
<gene>
    <name evidence="2" type="ORF">CYLTODRAFT_417223</name>
</gene>
<evidence type="ECO:0000313" key="3">
    <source>
        <dbReference type="Proteomes" id="UP000054007"/>
    </source>
</evidence>
<keyword evidence="3" id="KW-1185">Reference proteome</keyword>
<dbReference type="OrthoDB" id="1859733at2759"/>
<dbReference type="Pfam" id="PF11937">
    <property type="entry name" value="DUF3455"/>
    <property type="match status" value="1"/>
</dbReference>
<dbReference type="EMBL" id="KN880437">
    <property type="protein sequence ID" value="KIY73259.1"/>
    <property type="molecule type" value="Genomic_DNA"/>
</dbReference>
<proteinExistence type="predicted"/>
<sequence length="205" mass="21390">MFKFLIITVLFSLAFAAPQVDSGKTCDASGAVLPSSDMPAPSGPFKYVGLGIGTQNYTCSAAGTYASAGAVASLYDLACLIGTPKFDTIQDTASELWTSASSPDTVAHRAGAGAKLGEHYFIASASGISPRWDFGSKGYVVGARDAGVPAPTGPQDVDWLLLHGTEGDLATQIYRVDTRLGQPPSSCEVGSELITVKYVSKYFFV</sequence>
<dbReference type="Proteomes" id="UP000054007">
    <property type="component" value="Unassembled WGS sequence"/>
</dbReference>
<feature type="chain" id="PRO_5002317512" description="Malate dehydrogenase" evidence="1">
    <location>
        <begin position="17"/>
        <end position="205"/>
    </location>
</feature>
<dbReference type="PANTHER" id="PTHR35567">
    <property type="entry name" value="MALATE DEHYDROGENASE (AFU_ORTHOLOGUE AFUA_2G13800)"/>
    <property type="match status" value="1"/>
</dbReference>
<feature type="signal peptide" evidence="1">
    <location>
        <begin position="1"/>
        <end position="16"/>
    </location>
</feature>